<dbReference type="InterPro" id="IPR013083">
    <property type="entry name" value="Znf_RING/FYVE/PHD"/>
</dbReference>
<comment type="caution">
    <text evidence="7">The sequence shown here is derived from an EMBL/GenBank/DDBJ whole genome shotgun (WGS) entry which is preliminary data.</text>
</comment>
<organism evidence="7 8">
    <name type="scientific">Thalictrum thalictroides</name>
    <name type="common">Rue-anemone</name>
    <name type="synonym">Anemone thalictroides</name>
    <dbReference type="NCBI Taxonomy" id="46969"/>
    <lineage>
        <taxon>Eukaryota</taxon>
        <taxon>Viridiplantae</taxon>
        <taxon>Streptophyta</taxon>
        <taxon>Embryophyta</taxon>
        <taxon>Tracheophyta</taxon>
        <taxon>Spermatophyta</taxon>
        <taxon>Magnoliopsida</taxon>
        <taxon>Ranunculales</taxon>
        <taxon>Ranunculaceae</taxon>
        <taxon>Thalictroideae</taxon>
        <taxon>Thalictrum</taxon>
    </lineage>
</organism>
<feature type="compositionally biased region" description="Basic and acidic residues" evidence="5">
    <location>
        <begin position="13"/>
        <end position="24"/>
    </location>
</feature>
<reference evidence="7 8" key="1">
    <citation type="submission" date="2020-06" db="EMBL/GenBank/DDBJ databases">
        <title>Transcriptomic and genomic resources for Thalictrum thalictroides and T. hernandezii: Facilitating candidate gene discovery in an emerging model plant lineage.</title>
        <authorList>
            <person name="Arias T."/>
            <person name="Riano-Pachon D.M."/>
            <person name="Di Stilio V.S."/>
        </authorList>
    </citation>
    <scope>NUCLEOTIDE SEQUENCE [LARGE SCALE GENOMIC DNA]</scope>
    <source>
        <strain evidence="8">cv. WT478/WT964</strain>
        <tissue evidence="7">Leaves</tissue>
    </source>
</reference>
<proteinExistence type="predicted"/>
<dbReference type="OrthoDB" id="3045089at2759"/>
<evidence type="ECO:0000256" key="2">
    <source>
        <dbReference type="ARBA" id="ARBA00022771"/>
    </source>
</evidence>
<dbReference type="SMART" id="SM00184">
    <property type="entry name" value="RING"/>
    <property type="match status" value="1"/>
</dbReference>
<sequence>MLIFKYLGGYDEPRTPEETTRTEADPLVPGRPNHFTYGTTNEEDPDLDSCGSLEDLYEGKICAICYDEQRNCFFVPCGHCATCYECAQRIMDADNKVCPICRRKDNNFTALKKNAAMVCDKCEKKLSKVIVPDKWKEGASNTTEGGGRKINENKLLSKKNRKKLPSLWVFTLSDSTFFIIVRGGPHMEVEQLSALFASNKSTKMANTVTPVHIRKEFVPCAASKLSIQSSTSKAMFDIVQLVKAVVFFVGA</sequence>
<protein>
    <submittedName>
        <fullName evidence="7">RING/U-box superfamily protein</fullName>
    </submittedName>
</protein>
<dbReference type="GO" id="GO:0008270">
    <property type="term" value="F:zinc ion binding"/>
    <property type="evidence" value="ECO:0007669"/>
    <property type="project" value="UniProtKB-KW"/>
</dbReference>
<dbReference type="PANTHER" id="PTHR46858">
    <property type="entry name" value="OS05G0521000 PROTEIN"/>
    <property type="match status" value="1"/>
</dbReference>
<dbReference type="GO" id="GO:0016567">
    <property type="term" value="P:protein ubiquitination"/>
    <property type="evidence" value="ECO:0007669"/>
    <property type="project" value="TreeGrafter"/>
</dbReference>
<keyword evidence="1" id="KW-0479">Metal-binding</keyword>
<dbReference type="Pfam" id="PF10235">
    <property type="entry name" value="Cript"/>
    <property type="match status" value="1"/>
</dbReference>
<dbReference type="EMBL" id="JABWDY010017681">
    <property type="protein sequence ID" value="KAF5195190.1"/>
    <property type="molecule type" value="Genomic_DNA"/>
</dbReference>
<feature type="domain" description="RING-type" evidence="6">
    <location>
        <begin position="62"/>
        <end position="102"/>
    </location>
</feature>
<dbReference type="PROSITE" id="PS50089">
    <property type="entry name" value="ZF_RING_2"/>
    <property type="match status" value="1"/>
</dbReference>
<evidence type="ECO:0000259" key="6">
    <source>
        <dbReference type="PROSITE" id="PS50089"/>
    </source>
</evidence>
<dbReference type="GO" id="GO:0061630">
    <property type="term" value="F:ubiquitin protein ligase activity"/>
    <property type="evidence" value="ECO:0007669"/>
    <property type="project" value="TreeGrafter"/>
</dbReference>
<evidence type="ECO:0000256" key="5">
    <source>
        <dbReference type="SAM" id="MobiDB-lite"/>
    </source>
</evidence>
<dbReference type="InterPro" id="IPR001841">
    <property type="entry name" value="Znf_RING"/>
</dbReference>
<gene>
    <name evidence="7" type="ORF">FRX31_015223</name>
</gene>
<keyword evidence="2 4" id="KW-0863">Zinc-finger</keyword>
<feature type="region of interest" description="Disordered" evidence="5">
    <location>
        <begin position="13"/>
        <end position="32"/>
    </location>
</feature>
<dbReference type="AlphaFoldDB" id="A0A7J6WEZ9"/>
<dbReference type="Gene3D" id="3.30.40.10">
    <property type="entry name" value="Zinc/RING finger domain, C3HC4 (zinc finger)"/>
    <property type="match status" value="1"/>
</dbReference>
<dbReference type="SUPFAM" id="SSF57850">
    <property type="entry name" value="RING/U-box"/>
    <property type="match status" value="1"/>
</dbReference>
<keyword evidence="3" id="KW-0862">Zinc</keyword>
<dbReference type="Pfam" id="PF13920">
    <property type="entry name" value="zf-C3HC4_3"/>
    <property type="match status" value="1"/>
</dbReference>
<evidence type="ECO:0000256" key="3">
    <source>
        <dbReference type="ARBA" id="ARBA00022833"/>
    </source>
</evidence>
<dbReference type="Proteomes" id="UP000554482">
    <property type="component" value="Unassembled WGS sequence"/>
</dbReference>
<evidence type="ECO:0000256" key="4">
    <source>
        <dbReference type="PROSITE-ProRule" id="PRU00175"/>
    </source>
</evidence>
<accession>A0A7J6WEZ9</accession>
<evidence type="ECO:0000313" key="7">
    <source>
        <dbReference type="EMBL" id="KAF5195190.1"/>
    </source>
</evidence>
<evidence type="ECO:0000256" key="1">
    <source>
        <dbReference type="ARBA" id="ARBA00022723"/>
    </source>
</evidence>
<dbReference type="PANTHER" id="PTHR46858:SF6">
    <property type="entry name" value="LIGASE, PUTATIVE-RELATED"/>
    <property type="match status" value="1"/>
</dbReference>
<name>A0A7J6WEZ9_THATH</name>
<evidence type="ECO:0000313" key="8">
    <source>
        <dbReference type="Proteomes" id="UP000554482"/>
    </source>
</evidence>
<keyword evidence="8" id="KW-1185">Reference proteome</keyword>
<dbReference type="InterPro" id="IPR019367">
    <property type="entry name" value="PDZ-binding_CRIPT"/>
</dbReference>